<accession>M3BF66</accession>
<evidence type="ECO:0000256" key="6">
    <source>
        <dbReference type="ARBA" id="ARBA00023136"/>
    </source>
</evidence>
<feature type="transmembrane region" description="Helical" evidence="7">
    <location>
        <begin position="212"/>
        <end position="231"/>
    </location>
</feature>
<dbReference type="Gene3D" id="1.10.3720.10">
    <property type="entry name" value="MetI-like"/>
    <property type="match status" value="1"/>
</dbReference>
<feature type="transmembrane region" description="Helical" evidence="7">
    <location>
        <begin position="27"/>
        <end position="48"/>
    </location>
</feature>
<sequence>MRRSGGNPTHRTAAGPTAVFAYIVRRLFAVIVMLLVVTLVTFFIFFTIPKLTGADPAAMYVGKQADPQTIEGIRQKLGLSDPVLVQFWHFITGIFAGRDYTGGGTTDHCPAPCFGYSFRTEQAVWPILTDRLPPTLSLAGGACVIWLLLGVTAGVVSALKRGTKIDRGAMMTALAGVSLPIYFTALLLLALFKYKLGWTSSEYVDFADDPAGWFGGLILPWVALAFLYAAMYARLTRATMMEVLGEDYIRTARAKGLTERVVIGKHAMRSTMTPIATILGMDLGALVGSAILTESAFNLPGLGQAAVTAINNRDLPIILGVVLIAATAVVIANLVVDLLYAVIDPRVRLS</sequence>
<feature type="transmembrane region" description="Helical" evidence="7">
    <location>
        <begin position="138"/>
        <end position="159"/>
    </location>
</feature>
<dbReference type="Pfam" id="PF19300">
    <property type="entry name" value="BPD_transp_1_N"/>
    <property type="match status" value="1"/>
</dbReference>
<keyword evidence="4 7" id="KW-0812">Transmembrane</keyword>
<dbReference type="PANTHER" id="PTHR43163:SF6">
    <property type="entry name" value="DIPEPTIDE TRANSPORT SYSTEM PERMEASE PROTEIN DPPB-RELATED"/>
    <property type="match status" value="1"/>
</dbReference>
<dbReference type="CDD" id="cd06261">
    <property type="entry name" value="TM_PBP2"/>
    <property type="match status" value="1"/>
</dbReference>
<evidence type="ECO:0000256" key="3">
    <source>
        <dbReference type="ARBA" id="ARBA00022475"/>
    </source>
</evidence>
<dbReference type="InterPro" id="IPR035906">
    <property type="entry name" value="MetI-like_sf"/>
</dbReference>
<dbReference type="Proteomes" id="UP000011740">
    <property type="component" value="Unassembled WGS sequence"/>
</dbReference>
<keyword evidence="6 7" id="KW-0472">Membrane</keyword>
<feature type="transmembrane region" description="Helical" evidence="7">
    <location>
        <begin position="171"/>
        <end position="192"/>
    </location>
</feature>
<feature type="transmembrane region" description="Helical" evidence="7">
    <location>
        <begin position="275"/>
        <end position="297"/>
    </location>
</feature>
<keyword evidence="5 7" id="KW-1133">Transmembrane helix</keyword>
<dbReference type="InterPro" id="IPR000515">
    <property type="entry name" value="MetI-like"/>
</dbReference>
<evidence type="ECO:0000256" key="2">
    <source>
        <dbReference type="ARBA" id="ARBA00022448"/>
    </source>
</evidence>
<evidence type="ECO:0000313" key="10">
    <source>
        <dbReference type="Proteomes" id="UP000011740"/>
    </source>
</evidence>
<feature type="transmembrane region" description="Helical" evidence="7">
    <location>
        <begin position="317"/>
        <end position="343"/>
    </location>
</feature>
<proteinExistence type="inferred from homology"/>
<evidence type="ECO:0000256" key="4">
    <source>
        <dbReference type="ARBA" id="ARBA00022692"/>
    </source>
</evidence>
<dbReference type="GO" id="GO:0071916">
    <property type="term" value="F:dipeptide transmembrane transporter activity"/>
    <property type="evidence" value="ECO:0007669"/>
    <property type="project" value="TreeGrafter"/>
</dbReference>
<dbReference type="eggNOG" id="COG0601">
    <property type="taxonomic scope" value="Bacteria"/>
</dbReference>
<dbReference type="PROSITE" id="PS50928">
    <property type="entry name" value="ABC_TM1"/>
    <property type="match status" value="1"/>
</dbReference>
<dbReference type="PANTHER" id="PTHR43163">
    <property type="entry name" value="DIPEPTIDE TRANSPORT SYSTEM PERMEASE PROTEIN DPPB-RELATED"/>
    <property type="match status" value="1"/>
</dbReference>
<evidence type="ECO:0000256" key="5">
    <source>
        <dbReference type="ARBA" id="ARBA00022989"/>
    </source>
</evidence>
<name>M3BF66_STRM1</name>
<reference evidence="9 10" key="1">
    <citation type="journal article" date="2013" name="Genome Announc.">
        <title>Whole-Genome Shotgun Assembly and Analysis of the Genome of Streptomyces mobaraensis DSM 40847, a Strain for Industrial Production of Microbial Transglutaminase.</title>
        <authorList>
            <person name="Yang H."/>
            <person name="He T."/>
            <person name="Wu W."/>
            <person name="Zhu W."/>
            <person name="Lu B."/>
            <person name="Sun W."/>
        </authorList>
    </citation>
    <scope>NUCLEOTIDE SEQUENCE [LARGE SCALE GENOMIC DNA]</scope>
    <source>
        <strain evidence="9 10">DSM 40847</strain>
    </source>
</reference>
<organism evidence="9 10">
    <name type="scientific">Streptomyces mobaraensis (strain ATCC 29032 / DSM 40847 / JCM 4168 / NBRC 13819 / NCIMB 11159 / IPCR 16-22)</name>
    <dbReference type="NCBI Taxonomy" id="1223523"/>
    <lineage>
        <taxon>Bacteria</taxon>
        <taxon>Bacillati</taxon>
        <taxon>Actinomycetota</taxon>
        <taxon>Actinomycetes</taxon>
        <taxon>Kitasatosporales</taxon>
        <taxon>Streptomycetaceae</taxon>
        <taxon>Streptomyces</taxon>
    </lineage>
</organism>
<comment type="caution">
    <text evidence="9">The sequence shown here is derived from an EMBL/GenBank/DDBJ whole genome shotgun (WGS) entry which is preliminary data.</text>
</comment>
<feature type="domain" description="ABC transmembrane type-1" evidence="8">
    <location>
        <begin position="132"/>
        <end position="340"/>
    </location>
</feature>
<dbReference type="InterPro" id="IPR045621">
    <property type="entry name" value="BPD_transp_1_N"/>
</dbReference>
<dbReference type="Pfam" id="PF00528">
    <property type="entry name" value="BPD_transp_1"/>
    <property type="match status" value="1"/>
</dbReference>
<dbReference type="EMBL" id="AORZ01000085">
    <property type="protein sequence ID" value="EME98229.1"/>
    <property type="molecule type" value="Genomic_DNA"/>
</dbReference>
<dbReference type="PATRIC" id="fig|1223523.3.peg.4592"/>
<dbReference type="STRING" id="1223523.H340_22551"/>
<keyword evidence="2 7" id="KW-0813">Transport</keyword>
<dbReference type="GO" id="GO:0005886">
    <property type="term" value="C:plasma membrane"/>
    <property type="evidence" value="ECO:0007669"/>
    <property type="project" value="UniProtKB-SubCell"/>
</dbReference>
<gene>
    <name evidence="9" type="ORF">H340_22551</name>
</gene>
<evidence type="ECO:0000256" key="1">
    <source>
        <dbReference type="ARBA" id="ARBA00004651"/>
    </source>
</evidence>
<evidence type="ECO:0000259" key="8">
    <source>
        <dbReference type="PROSITE" id="PS50928"/>
    </source>
</evidence>
<comment type="subcellular location">
    <subcellularLocation>
        <location evidence="1 7">Cell membrane</location>
        <topology evidence="1 7">Multi-pass membrane protein</topology>
    </subcellularLocation>
</comment>
<dbReference type="AlphaFoldDB" id="M3BF66"/>
<protein>
    <submittedName>
        <fullName evidence="9">Oligopeptide transport system integral membrane protein</fullName>
    </submittedName>
</protein>
<comment type="similarity">
    <text evidence="7">Belongs to the binding-protein-dependent transport system permease family.</text>
</comment>
<evidence type="ECO:0000256" key="7">
    <source>
        <dbReference type="RuleBase" id="RU363032"/>
    </source>
</evidence>
<evidence type="ECO:0000313" key="9">
    <source>
        <dbReference type="EMBL" id="EME98229.1"/>
    </source>
</evidence>
<keyword evidence="3" id="KW-1003">Cell membrane</keyword>
<dbReference type="SUPFAM" id="SSF161098">
    <property type="entry name" value="MetI-like"/>
    <property type="match status" value="1"/>
</dbReference>